<dbReference type="GO" id="GO:0008081">
    <property type="term" value="F:phosphoric diester hydrolase activity"/>
    <property type="evidence" value="ECO:0007669"/>
    <property type="project" value="InterPro"/>
</dbReference>
<keyword evidence="4" id="KW-0378">Hydrolase</keyword>
<dbReference type="GO" id="GO:0005737">
    <property type="term" value="C:cytoplasm"/>
    <property type="evidence" value="ECO:0007669"/>
    <property type="project" value="UniProtKB-ARBA"/>
</dbReference>
<evidence type="ECO:0000256" key="5">
    <source>
        <dbReference type="ARBA" id="ARBA00022989"/>
    </source>
</evidence>
<dbReference type="Pfam" id="PF03009">
    <property type="entry name" value="GDPD"/>
    <property type="match status" value="1"/>
</dbReference>
<evidence type="ECO:0000256" key="2">
    <source>
        <dbReference type="ARBA" id="ARBA00007277"/>
    </source>
</evidence>
<dbReference type="Gene3D" id="3.20.20.190">
    <property type="entry name" value="Phosphatidylinositol (PI) phosphodiesterase"/>
    <property type="match status" value="1"/>
</dbReference>
<dbReference type="InterPro" id="IPR030395">
    <property type="entry name" value="GP_PDE_dom"/>
</dbReference>
<dbReference type="EMBL" id="QNZJ01000048">
    <property type="protein sequence ID" value="RTZ88187.1"/>
    <property type="molecule type" value="Genomic_DNA"/>
</dbReference>
<dbReference type="InterPro" id="IPR017946">
    <property type="entry name" value="PLC-like_Pdiesterase_TIM-brl"/>
</dbReference>
<evidence type="ECO:0000259" key="8">
    <source>
        <dbReference type="PROSITE" id="PS51704"/>
    </source>
</evidence>
<gene>
    <name evidence="9" type="ORF">DSY95_01285</name>
</gene>
<dbReference type="PROSITE" id="PS51704">
    <property type="entry name" value="GP_PDE"/>
    <property type="match status" value="1"/>
</dbReference>
<evidence type="ECO:0000256" key="4">
    <source>
        <dbReference type="ARBA" id="ARBA00022801"/>
    </source>
</evidence>
<dbReference type="PANTHER" id="PTHR42758">
    <property type="entry name" value="PHOSPHATIDYLGLYCEROL PHOSPHOLIPASE C"/>
    <property type="match status" value="1"/>
</dbReference>
<proteinExistence type="inferred from homology"/>
<keyword evidence="3" id="KW-0812">Transmembrane</keyword>
<protein>
    <recommendedName>
        <fullName evidence="8">GP-PDE domain-containing protein</fullName>
    </recommendedName>
</protein>
<keyword evidence="7" id="KW-0472">Membrane</keyword>
<accession>A0A432GX42</accession>
<feature type="domain" description="GP-PDE" evidence="8">
    <location>
        <begin position="27"/>
        <end position="114"/>
    </location>
</feature>
<dbReference type="InterPro" id="IPR052271">
    <property type="entry name" value="GDPD-Related"/>
</dbReference>
<sequence>MHCPEVLLKRLQNDVQQALCFPAFRGNTPIAHRGLHSCDTRIPENSFFAFKKALDKSYALELDVQLSADNEVVVFHDDNLLRMCQDKRKIGDLNLEELKKFNLMETSEKIPIFK</sequence>
<evidence type="ECO:0000256" key="1">
    <source>
        <dbReference type="ARBA" id="ARBA00004370"/>
    </source>
</evidence>
<keyword evidence="5" id="KW-1133">Transmembrane helix</keyword>
<comment type="subcellular location">
    <subcellularLocation>
        <location evidence="1">Membrane</location>
    </subcellularLocation>
</comment>
<feature type="non-terminal residue" evidence="9">
    <location>
        <position position="114"/>
    </location>
</feature>
<organism evidence="9 10">
    <name type="scientific">SAR324 cluster bacterium</name>
    <dbReference type="NCBI Taxonomy" id="2024889"/>
    <lineage>
        <taxon>Bacteria</taxon>
        <taxon>Deltaproteobacteria</taxon>
        <taxon>SAR324 cluster</taxon>
    </lineage>
</organism>
<dbReference type="SUPFAM" id="SSF51695">
    <property type="entry name" value="PLC-like phosphodiesterases"/>
    <property type="match status" value="1"/>
</dbReference>
<evidence type="ECO:0000256" key="7">
    <source>
        <dbReference type="ARBA" id="ARBA00023136"/>
    </source>
</evidence>
<reference evidence="9 10" key="1">
    <citation type="submission" date="2018-06" db="EMBL/GenBank/DDBJ databases">
        <title>Combined omics and stable isotope probing to characterize newly discovered Mariana Back-Arc vent microbial communities.</title>
        <authorList>
            <person name="Trembath-Reichert E."/>
            <person name="Huber J.A."/>
        </authorList>
    </citation>
    <scope>NUCLEOTIDE SEQUENCE [LARGE SCALE GENOMIC DNA]</scope>
    <source>
        <strain evidence="9">MAG 54</strain>
    </source>
</reference>
<name>A0A432GX42_9DELT</name>
<evidence type="ECO:0000313" key="10">
    <source>
        <dbReference type="Proteomes" id="UP000287719"/>
    </source>
</evidence>
<dbReference type="AlphaFoldDB" id="A0A432GX42"/>
<dbReference type="Proteomes" id="UP000287719">
    <property type="component" value="Unassembled WGS sequence"/>
</dbReference>
<evidence type="ECO:0000256" key="6">
    <source>
        <dbReference type="ARBA" id="ARBA00023098"/>
    </source>
</evidence>
<dbReference type="GO" id="GO:0016020">
    <property type="term" value="C:membrane"/>
    <property type="evidence" value="ECO:0007669"/>
    <property type="project" value="UniProtKB-SubCell"/>
</dbReference>
<comment type="similarity">
    <text evidence="2">Belongs to the glycerophosphoryl diester phosphodiesterase family.</text>
</comment>
<keyword evidence="6" id="KW-0443">Lipid metabolism</keyword>
<dbReference type="PANTHER" id="PTHR42758:SF2">
    <property type="entry name" value="PHOSPHATIDYLGLYCEROL PHOSPHOLIPASE C"/>
    <property type="match status" value="1"/>
</dbReference>
<comment type="caution">
    <text evidence="9">The sequence shown here is derived from an EMBL/GenBank/DDBJ whole genome shotgun (WGS) entry which is preliminary data.</text>
</comment>
<evidence type="ECO:0000313" key="9">
    <source>
        <dbReference type="EMBL" id="RTZ88187.1"/>
    </source>
</evidence>
<evidence type="ECO:0000256" key="3">
    <source>
        <dbReference type="ARBA" id="ARBA00022692"/>
    </source>
</evidence>
<dbReference type="GO" id="GO:0046475">
    <property type="term" value="P:glycerophospholipid catabolic process"/>
    <property type="evidence" value="ECO:0007669"/>
    <property type="project" value="TreeGrafter"/>
</dbReference>